<dbReference type="EMBL" id="JACASF010000017">
    <property type="protein sequence ID" value="KAF6425958.1"/>
    <property type="molecule type" value="Genomic_DNA"/>
</dbReference>
<protein>
    <submittedName>
        <fullName evidence="2">V-set and transmembrane domain containing 4</fullName>
    </submittedName>
</protein>
<keyword evidence="3" id="KW-1185">Reference proteome</keyword>
<feature type="region of interest" description="Disordered" evidence="1">
    <location>
        <begin position="1"/>
        <end position="101"/>
    </location>
</feature>
<comment type="caution">
    <text evidence="2">The sequence shown here is derived from an EMBL/GenBank/DDBJ whole genome shotgun (WGS) entry which is preliminary data.</text>
</comment>
<evidence type="ECO:0000313" key="2">
    <source>
        <dbReference type="EMBL" id="KAF6425958.1"/>
    </source>
</evidence>
<accession>A0A7J8DRW1</accession>
<keyword evidence="2" id="KW-0812">Transmembrane</keyword>
<name>A0A7J8DRW1_MOLMO</name>
<proteinExistence type="predicted"/>
<dbReference type="Proteomes" id="UP000550707">
    <property type="component" value="Unassembled WGS sequence"/>
</dbReference>
<feature type="compositionally biased region" description="Basic and acidic residues" evidence="1">
    <location>
        <begin position="57"/>
        <end position="71"/>
    </location>
</feature>
<reference evidence="2 3" key="1">
    <citation type="journal article" date="2020" name="Nature">
        <title>Six reference-quality genomes reveal evolution of bat adaptations.</title>
        <authorList>
            <person name="Jebb D."/>
            <person name="Huang Z."/>
            <person name="Pippel M."/>
            <person name="Hughes G.M."/>
            <person name="Lavrichenko K."/>
            <person name="Devanna P."/>
            <person name="Winkler S."/>
            <person name="Jermiin L.S."/>
            <person name="Skirmuntt E.C."/>
            <person name="Katzourakis A."/>
            <person name="Burkitt-Gray L."/>
            <person name="Ray D.A."/>
            <person name="Sullivan K.A.M."/>
            <person name="Roscito J.G."/>
            <person name="Kirilenko B.M."/>
            <person name="Davalos L.M."/>
            <person name="Corthals A.P."/>
            <person name="Power M.L."/>
            <person name="Jones G."/>
            <person name="Ransome R.D."/>
            <person name="Dechmann D.K.N."/>
            <person name="Locatelli A.G."/>
            <person name="Puechmaille S.J."/>
            <person name="Fedrigo O."/>
            <person name="Jarvis E.D."/>
            <person name="Hiller M."/>
            <person name="Vernes S.C."/>
            <person name="Myers E.W."/>
            <person name="Teeling E.C."/>
        </authorList>
    </citation>
    <scope>NUCLEOTIDE SEQUENCE [LARGE SCALE GENOMIC DNA]</scope>
    <source>
        <strain evidence="2">MMolMol1</strain>
        <tissue evidence="2">Muscle</tissue>
    </source>
</reference>
<dbReference type="AlphaFoldDB" id="A0A7J8DRW1"/>
<feature type="compositionally biased region" description="Basic and acidic residues" evidence="1">
    <location>
        <begin position="92"/>
        <end position="101"/>
    </location>
</feature>
<organism evidence="2 3">
    <name type="scientific">Molossus molossus</name>
    <name type="common">Pallas' mastiff bat</name>
    <name type="synonym">Vespertilio molossus</name>
    <dbReference type="NCBI Taxonomy" id="27622"/>
    <lineage>
        <taxon>Eukaryota</taxon>
        <taxon>Metazoa</taxon>
        <taxon>Chordata</taxon>
        <taxon>Craniata</taxon>
        <taxon>Vertebrata</taxon>
        <taxon>Euteleostomi</taxon>
        <taxon>Mammalia</taxon>
        <taxon>Eutheria</taxon>
        <taxon>Laurasiatheria</taxon>
        <taxon>Chiroptera</taxon>
        <taxon>Yangochiroptera</taxon>
        <taxon>Molossidae</taxon>
        <taxon>Molossus</taxon>
    </lineage>
</organism>
<sequence length="179" mass="18981">MPSEQLWGDCHQRDQPGPTAAQEGQEAKGEGGRPSRCPCQSSHRRLVPQTEAAETAEESRPAADHRGEPDLRGAGADQSPAGRQGRAHQHRLRPDPVRGERAVAPPLPALFNSAVPLFMNPRRQSPYFCIFTRAFCVVGTPLLGPPGAFRGVAALSSEGEGPGPGQVWGTVPLGLSPEA</sequence>
<gene>
    <name evidence="2" type="ORF">HJG59_019443</name>
</gene>
<keyword evidence="2" id="KW-0472">Membrane</keyword>
<evidence type="ECO:0000256" key="1">
    <source>
        <dbReference type="SAM" id="MobiDB-lite"/>
    </source>
</evidence>
<evidence type="ECO:0000313" key="3">
    <source>
        <dbReference type="Proteomes" id="UP000550707"/>
    </source>
</evidence>